<reference evidence="3" key="1">
    <citation type="submission" date="2016-10" db="EMBL/GenBank/DDBJ databases">
        <authorList>
            <person name="Varghese N."/>
            <person name="Submissions S."/>
        </authorList>
    </citation>
    <scope>NUCLEOTIDE SEQUENCE [LARGE SCALE GENOMIC DNA]</scope>
    <source>
        <strain evidence="3">DSM 23439</strain>
    </source>
</reference>
<dbReference type="InterPro" id="IPR029058">
    <property type="entry name" value="AB_hydrolase_fold"/>
</dbReference>
<dbReference type="SUPFAM" id="SSF53474">
    <property type="entry name" value="alpha/beta-Hydrolases"/>
    <property type="match status" value="1"/>
</dbReference>
<proteinExistence type="predicted"/>
<dbReference type="AlphaFoldDB" id="A0A1I1GA08"/>
<dbReference type="OrthoDB" id="149912at2"/>
<sequence>MSARPRECHLADNRLAGLVWEREGLPENAPTWVALHGWLDNAATFTRLAPLLVEKLDIRIVAIDFAGHGKSQWLGRGTDYALWDYIHDVLDALDDLGIQRATLLAHSLGACVSCLLAAALPERIERLWLIDGIGALTTAVDQSTRQLRNGVLGVRRPLSPPPSYASFEAALEARVVGAVTPLDHDTAEPLIARSLMQDDTRVRYRTDPRLLRPSQVKLTPEQSRDMLLAIRAPVDLIEADNGIVGDHLDREGVRHEMTTLTTHRLPGGHHLHLEPQSVAGVAAAILGAYGVA</sequence>
<dbReference type="PRINTS" id="PR00111">
    <property type="entry name" value="ABHYDROLASE"/>
</dbReference>
<dbReference type="GO" id="GO:0016020">
    <property type="term" value="C:membrane"/>
    <property type="evidence" value="ECO:0007669"/>
    <property type="project" value="TreeGrafter"/>
</dbReference>
<evidence type="ECO:0000313" key="3">
    <source>
        <dbReference type="Proteomes" id="UP000199046"/>
    </source>
</evidence>
<protein>
    <submittedName>
        <fullName evidence="2">Pimeloyl-ACP methyl ester carboxylesterase</fullName>
    </submittedName>
</protein>
<dbReference type="InterPro" id="IPR000073">
    <property type="entry name" value="AB_hydrolase_1"/>
</dbReference>
<keyword evidence="3" id="KW-1185">Reference proteome</keyword>
<dbReference type="Gene3D" id="3.40.50.1820">
    <property type="entry name" value="alpha/beta hydrolase"/>
    <property type="match status" value="1"/>
</dbReference>
<evidence type="ECO:0000313" key="2">
    <source>
        <dbReference type="EMBL" id="SFC08577.1"/>
    </source>
</evidence>
<evidence type="ECO:0000259" key="1">
    <source>
        <dbReference type="Pfam" id="PF00561"/>
    </source>
</evidence>
<organism evidence="2 3">
    <name type="scientific">Kushneria avicenniae</name>
    <dbReference type="NCBI Taxonomy" id="402385"/>
    <lineage>
        <taxon>Bacteria</taxon>
        <taxon>Pseudomonadati</taxon>
        <taxon>Pseudomonadota</taxon>
        <taxon>Gammaproteobacteria</taxon>
        <taxon>Oceanospirillales</taxon>
        <taxon>Halomonadaceae</taxon>
        <taxon>Kushneria</taxon>
    </lineage>
</organism>
<dbReference type="PANTHER" id="PTHR43798">
    <property type="entry name" value="MONOACYLGLYCEROL LIPASE"/>
    <property type="match status" value="1"/>
</dbReference>
<feature type="domain" description="AB hydrolase-1" evidence="1">
    <location>
        <begin position="34"/>
        <end position="136"/>
    </location>
</feature>
<dbReference type="InterPro" id="IPR050266">
    <property type="entry name" value="AB_hydrolase_sf"/>
</dbReference>
<dbReference type="PANTHER" id="PTHR43798:SF33">
    <property type="entry name" value="HYDROLASE, PUTATIVE (AFU_ORTHOLOGUE AFUA_2G14860)-RELATED"/>
    <property type="match status" value="1"/>
</dbReference>
<accession>A0A1I1GA08</accession>
<dbReference type="STRING" id="402385.SAMN05421848_0482"/>
<dbReference type="EMBL" id="FOLY01000001">
    <property type="protein sequence ID" value="SFC08577.1"/>
    <property type="molecule type" value="Genomic_DNA"/>
</dbReference>
<dbReference type="RefSeq" id="WP_090130416.1">
    <property type="nucleotide sequence ID" value="NZ_FOLY01000001.1"/>
</dbReference>
<dbReference type="Pfam" id="PF00561">
    <property type="entry name" value="Abhydrolase_1"/>
    <property type="match status" value="1"/>
</dbReference>
<dbReference type="Proteomes" id="UP000199046">
    <property type="component" value="Unassembled WGS sequence"/>
</dbReference>
<gene>
    <name evidence="2" type="ORF">SAMN05421848_0482</name>
</gene>
<name>A0A1I1GA08_9GAMM</name>